<feature type="domain" description="HAMP" evidence="8">
    <location>
        <begin position="372"/>
        <end position="425"/>
    </location>
</feature>
<gene>
    <name evidence="9" type="ORF">HYG82_12465</name>
</gene>
<proteinExistence type="inferred from homology"/>
<sequence length="752" mass="79347">MAIDDRLPDRLRETYSVKIGVLFVVVAVTTLLVAALFFGYVSSTVGPAAEAHFSDQTDDRSDVAAAWLTTNAETATGLATDGTLQDGSTAEVEERLAAVQSARSDRIAAIHYLDGDGTVLASSDDGATEQEFFEAAGIEGTTDGPGPVHQGLSTDDSVLSFVTGVERGDGSQRYVVVSVPIDGFTTALQTDESSRTVVTNADSESIAAVGEEAPVGDEAVLAATSPDSDSVATGVPDGTDTEYAATAATIDVGDSSLTVSTYDTASTVYGPQKAASSALVALLLIFTLHLGLVGIVLGGNMSLNLRRLASKAERMGEGDLTVELETDRIDEVGILYNSFASMRDSLRQTLDDLEEQRQRARDAQQRTEQRNRELVAEAERYSEVMSACADGDLERRLEPETDHDALVSIATAFNEMIDDLEDAVTKVKAISADVARTSTEVQTSSDEIRRASAEVTTSIQEISNGSAKQADDLAVATTEVKEMSATVEEVAAATSNIADQSSQVDELATDGRRAAEETRTEMHTASEQTESVAETIRALDEEADQIQEIVELIDEIAGQTNMLALNAAIESSRSQSASNESGGFQAVADEVKELANQTQEAVGDVETMIESIQRRATKSAAQIEETETMIGSATDGVDDLSRKLDRIAAEIEQVAAGVEEIDQATDEQAESAEELATIVQDVASVADETTSQAQQVAAAAEETTATISDVSTEATRLDERATVLADAVDEFTVSAPPADPSATAPVWDGDSQ</sequence>
<evidence type="ECO:0000259" key="8">
    <source>
        <dbReference type="PROSITE" id="PS50885"/>
    </source>
</evidence>
<keyword evidence="4" id="KW-0175">Coiled coil</keyword>
<keyword evidence="6" id="KW-0812">Transmembrane</keyword>
<feature type="coiled-coil region" evidence="4">
    <location>
        <begin position="336"/>
        <end position="384"/>
    </location>
</feature>
<dbReference type="SMART" id="SM00304">
    <property type="entry name" value="HAMP"/>
    <property type="match status" value="2"/>
</dbReference>
<dbReference type="RefSeq" id="WP_179261348.1">
    <property type="nucleotide sequence ID" value="NZ_CP058601.1"/>
</dbReference>
<keyword evidence="1 3" id="KW-0807">Transducer</keyword>
<dbReference type="CDD" id="cd06225">
    <property type="entry name" value="HAMP"/>
    <property type="match status" value="1"/>
</dbReference>
<dbReference type="PRINTS" id="PR00260">
    <property type="entry name" value="CHEMTRNSDUCR"/>
</dbReference>
<evidence type="ECO:0000313" key="9">
    <source>
        <dbReference type="EMBL" id="QLG49615.1"/>
    </source>
</evidence>
<dbReference type="SUPFAM" id="SSF158472">
    <property type="entry name" value="HAMP domain-like"/>
    <property type="match status" value="1"/>
</dbReference>
<dbReference type="EMBL" id="CP058601">
    <property type="protein sequence ID" value="QLG49615.1"/>
    <property type="molecule type" value="Genomic_DNA"/>
</dbReference>
<evidence type="ECO:0000256" key="1">
    <source>
        <dbReference type="ARBA" id="ARBA00023224"/>
    </source>
</evidence>
<accession>A0A7D5H8E1</accession>
<feature type="domain" description="HAMP" evidence="8">
    <location>
        <begin position="299"/>
        <end position="351"/>
    </location>
</feature>
<dbReference type="PANTHER" id="PTHR32089">
    <property type="entry name" value="METHYL-ACCEPTING CHEMOTAXIS PROTEIN MCPB"/>
    <property type="match status" value="1"/>
</dbReference>
<dbReference type="OrthoDB" id="8523at2157"/>
<evidence type="ECO:0000256" key="2">
    <source>
        <dbReference type="ARBA" id="ARBA00029447"/>
    </source>
</evidence>
<dbReference type="PROSITE" id="PS50885">
    <property type="entry name" value="HAMP"/>
    <property type="match status" value="2"/>
</dbReference>
<dbReference type="GO" id="GO:0007165">
    <property type="term" value="P:signal transduction"/>
    <property type="evidence" value="ECO:0007669"/>
    <property type="project" value="UniProtKB-KW"/>
</dbReference>
<dbReference type="GO" id="GO:0006935">
    <property type="term" value="P:chemotaxis"/>
    <property type="evidence" value="ECO:0007669"/>
    <property type="project" value="InterPro"/>
</dbReference>
<keyword evidence="6" id="KW-0472">Membrane</keyword>
<feature type="transmembrane region" description="Helical" evidence="6">
    <location>
        <begin position="21"/>
        <end position="41"/>
    </location>
</feature>
<evidence type="ECO:0000256" key="3">
    <source>
        <dbReference type="PROSITE-ProRule" id="PRU00284"/>
    </source>
</evidence>
<dbReference type="GeneID" id="56034118"/>
<dbReference type="Gene3D" id="6.10.250.1910">
    <property type="match status" value="1"/>
</dbReference>
<dbReference type="Gene3D" id="1.10.287.950">
    <property type="entry name" value="Methyl-accepting chemotaxis protein"/>
    <property type="match status" value="1"/>
</dbReference>
<dbReference type="AlphaFoldDB" id="A0A7D5H8E1"/>
<dbReference type="Pfam" id="PF00015">
    <property type="entry name" value="MCPsignal"/>
    <property type="match status" value="1"/>
</dbReference>
<protein>
    <submittedName>
        <fullName evidence="9">HAMP domain-containing protein</fullName>
    </submittedName>
</protein>
<dbReference type="PROSITE" id="PS50111">
    <property type="entry name" value="CHEMOTAXIS_TRANSDUC_2"/>
    <property type="match status" value="1"/>
</dbReference>
<dbReference type="Proteomes" id="UP000509241">
    <property type="component" value="Chromosome"/>
</dbReference>
<dbReference type="KEGG" id="haly:HYG82_12465"/>
<feature type="compositionally biased region" description="Basic and acidic residues" evidence="5">
    <location>
        <begin position="509"/>
        <end position="524"/>
    </location>
</feature>
<keyword evidence="10" id="KW-1185">Reference proteome</keyword>
<keyword evidence="6" id="KW-1133">Transmembrane helix</keyword>
<evidence type="ECO:0000313" key="10">
    <source>
        <dbReference type="Proteomes" id="UP000509241"/>
    </source>
</evidence>
<dbReference type="SMART" id="SM00283">
    <property type="entry name" value="MA"/>
    <property type="match status" value="1"/>
</dbReference>
<dbReference type="Pfam" id="PF00672">
    <property type="entry name" value="HAMP"/>
    <property type="match status" value="2"/>
</dbReference>
<evidence type="ECO:0000256" key="4">
    <source>
        <dbReference type="SAM" id="Coils"/>
    </source>
</evidence>
<name>A0A7D5H8E1_9EURY</name>
<feature type="compositionally biased region" description="Low complexity" evidence="5">
    <location>
        <begin position="732"/>
        <end position="746"/>
    </location>
</feature>
<dbReference type="InterPro" id="IPR004090">
    <property type="entry name" value="Chemotax_Me-accpt_rcpt"/>
</dbReference>
<dbReference type="InterPro" id="IPR004089">
    <property type="entry name" value="MCPsignal_dom"/>
</dbReference>
<evidence type="ECO:0000256" key="6">
    <source>
        <dbReference type="SAM" id="Phobius"/>
    </source>
</evidence>
<dbReference type="InterPro" id="IPR003660">
    <property type="entry name" value="HAMP_dom"/>
</dbReference>
<dbReference type="SUPFAM" id="SSF58104">
    <property type="entry name" value="Methyl-accepting chemotaxis protein (MCP) signaling domain"/>
    <property type="match status" value="1"/>
</dbReference>
<feature type="domain" description="Methyl-accepting transducer" evidence="7">
    <location>
        <begin position="444"/>
        <end position="683"/>
    </location>
</feature>
<evidence type="ECO:0000256" key="5">
    <source>
        <dbReference type="SAM" id="MobiDB-lite"/>
    </source>
</evidence>
<reference evidence="9 10" key="1">
    <citation type="submission" date="2020-07" db="EMBL/GenBank/DDBJ databases">
        <authorList>
            <person name="Cui H."/>
        </authorList>
    </citation>
    <scope>NUCLEOTIDE SEQUENCE [LARGE SCALE GENOMIC DNA]</scope>
    <source>
        <strain evidence="9 10">YPL8</strain>
    </source>
</reference>
<feature type="transmembrane region" description="Helical" evidence="6">
    <location>
        <begin position="278"/>
        <end position="298"/>
    </location>
</feature>
<dbReference type="PANTHER" id="PTHR32089:SF112">
    <property type="entry name" value="LYSOZYME-LIKE PROTEIN-RELATED"/>
    <property type="match status" value="1"/>
</dbReference>
<dbReference type="GO" id="GO:0004888">
    <property type="term" value="F:transmembrane signaling receptor activity"/>
    <property type="evidence" value="ECO:0007669"/>
    <property type="project" value="InterPro"/>
</dbReference>
<feature type="region of interest" description="Disordered" evidence="5">
    <location>
        <begin position="732"/>
        <end position="752"/>
    </location>
</feature>
<feature type="region of interest" description="Disordered" evidence="5">
    <location>
        <begin position="501"/>
        <end position="529"/>
    </location>
</feature>
<dbReference type="GO" id="GO:0016020">
    <property type="term" value="C:membrane"/>
    <property type="evidence" value="ECO:0007669"/>
    <property type="project" value="InterPro"/>
</dbReference>
<organism evidence="9 10">
    <name type="scientific">Natrinema halophilum</name>
    <dbReference type="NCBI Taxonomy" id="1699371"/>
    <lineage>
        <taxon>Archaea</taxon>
        <taxon>Methanobacteriati</taxon>
        <taxon>Methanobacteriota</taxon>
        <taxon>Stenosarchaea group</taxon>
        <taxon>Halobacteria</taxon>
        <taxon>Halobacteriales</taxon>
        <taxon>Natrialbaceae</taxon>
        <taxon>Natrinema</taxon>
    </lineage>
</organism>
<comment type="similarity">
    <text evidence="2">Belongs to the methyl-accepting chemotaxis (MCP) protein family.</text>
</comment>
<evidence type="ECO:0000259" key="7">
    <source>
        <dbReference type="PROSITE" id="PS50111"/>
    </source>
</evidence>